<evidence type="ECO:0000313" key="3">
    <source>
        <dbReference type="EMBL" id="MDR9777842.1"/>
    </source>
</evidence>
<accession>A0AAJ2LNM5</accession>
<sequence>MSAVQLLTEHLAIWSSADAAKKSGRGRASGSAASVYGVKKLRELILELAVRGKLVPQDANDEPASELLKRIQVEKAKLIAEGKIKKSKPLSEISVVEKPFVLPKGWEWVRLSQISEANTGYAFK</sequence>
<protein>
    <recommendedName>
        <fullName evidence="5">Restriction endonuclease subunit S</fullName>
    </recommendedName>
</protein>
<dbReference type="EMBL" id="JAVLSF010000230">
    <property type="protein sequence ID" value="MDR9777842.1"/>
    <property type="molecule type" value="Genomic_DNA"/>
</dbReference>
<evidence type="ECO:0000256" key="1">
    <source>
        <dbReference type="ARBA" id="ARBA00022747"/>
    </source>
</evidence>
<evidence type="ECO:0000256" key="2">
    <source>
        <dbReference type="ARBA" id="ARBA00023125"/>
    </source>
</evidence>
<dbReference type="PANTHER" id="PTHR43140">
    <property type="entry name" value="TYPE-1 RESTRICTION ENZYME ECOKI SPECIFICITY PROTEIN"/>
    <property type="match status" value="1"/>
</dbReference>
<evidence type="ECO:0008006" key="5">
    <source>
        <dbReference type="Google" id="ProtNLM"/>
    </source>
</evidence>
<dbReference type="InterPro" id="IPR051212">
    <property type="entry name" value="Type-I_RE_S_subunit"/>
</dbReference>
<dbReference type="SUPFAM" id="SSF116734">
    <property type="entry name" value="DNA methylase specificity domain"/>
    <property type="match status" value="1"/>
</dbReference>
<keyword evidence="2" id="KW-0238">DNA-binding</keyword>
<dbReference type="GO" id="GO:0009307">
    <property type="term" value="P:DNA restriction-modification system"/>
    <property type="evidence" value="ECO:0007669"/>
    <property type="project" value="UniProtKB-KW"/>
</dbReference>
<comment type="caution">
    <text evidence="3">The sequence shown here is derived from an EMBL/GenBank/DDBJ whole genome shotgun (WGS) entry which is preliminary data.</text>
</comment>
<organism evidence="3 4">
    <name type="scientific">Rhizobium hidalgonense</name>
    <dbReference type="NCBI Taxonomy" id="1538159"/>
    <lineage>
        <taxon>Bacteria</taxon>
        <taxon>Pseudomonadati</taxon>
        <taxon>Pseudomonadota</taxon>
        <taxon>Alphaproteobacteria</taxon>
        <taxon>Hyphomicrobiales</taxon>
        <taxon>Rhizobiaceae</taxon>
        <taxon>Rhizobium/Agrobacterium group</taxon>
        <taxon>Rhizobium</taxon>
    </lineage>
</organism>
<keyword evidence="1" id="KW-0680">Restriction system</keyword>
<dbReference type="GO" id="GO:0003677">
    <property type="term" value="F:DNA binding"/>
    <property type="evidence" value="ECO:0007669"/>
    <property type="project" value="UniProtKB-KW"/>
</dbReference>
<feature type="non-terminal residue" evidence="3">
    <location>
        <position position="124"/>
    </location>
</feature>
<reference evidence="3" key="1">
    <citation type="submission" date="2023-04" db="EMBL/GenBank/DDBJ databases">
        <title>Genomic characterization of faba bean (Vicia faba) microsymbionts in Mexican soils.</title>
        <authorList>
            <person name="Rivera Orduna F.N."/>
            <person name="Guevara-Luna J."/>
            <person name="Yan J."/>
            <person name="Arroyo-Herrera I."/>
            <person name="Li Y."/>
            <person name="Vasquez-Murrieta M.S."/>
            <person name="Wang E.T."/>
        </authorList>
    </citation>
    <scope>NUCLEOTIDE SEQUENCE</scope>
    <source>
        <strain evidence="3">CH26</strain>
    </source>
</reference>
<dbReference type="AlphaFoldDB" id="A0AAJ2LNM5"/>
<gene>
    <name evidence="3" type="ORF">RJJ65_35495</name>
</gene>
<evidence type="ECO:0000313" key="4">
    <source>
        <dbReference type="Proteomes" id="UP001268610"/>
    </source>
</evidence>
<name>A0AAJ2LNM5_9HYPH</name>
<dbReference type="Gene3D" id="3.90.220.20">
    <property type="entry name" value="DNA methylase specificity domains"/>
    <property type="match status" value="1"/>
</dbReference>
<dbReference type="PANTHER" id="PTHR43140:SF1">
    <property type="entry name" value="TYPE I RESTRICTION ENZYME ECOKI SPECIFICITY SUBUNIT"/>
    <property type="match status" value="1"/>
</dbReference>
<proteinExistence type="predicted"/>
<dbReference type="Proteomes" id="UP001268610">
    <property type="component" value="Unassembled WGS sequence"/>
</dbReference>
<dbReference type="InterPro" id="IPR044946">
    <property type="entry name" value="Restrct_endonuc_typeI_TRD_sf"/>
</dbReference>